<gene>
    <name evidence="2" type="ORF">DMC30DRAFT_449631</name>
</gene>
<sequence>MPALTTPLCAVINFGVPKAEISPELQAHYLARFDASDPVPTRKQTVPLWDLRDEFDGTSMGGRTAVEQLEETGFAYVKHKSNYAHEGGLETEDETERYKQECVALYKELLGADEVIAWNVVIRDAGEGEQDVKGTMQLKTEAGTVPTSNLKAVAGSAHVDQDEEYARTIIKRAAGDDAFERYSRAAICNLWRPVRGPVTNNPLAVCDFSTMDRDEDVMRMAGSYGSAYSVAYSPRQRWCYMSHQQPDEAIMLLCYDSNMGRNGEALWTGHVACTVLGEQRLPELVGQPEVPRRSVEVRLFALWK</sequence>
<dbReference type="EMBL" id="SOZI01000192">
    <property type="protein sequence ID" value="TNY17562.1"/>
    <property type="molecule type" value="Genomic_DNA"/>
</dbReference>
<protein>
    <submittedName>
        <fullName evidence="2">Uncharacterized protein</fullName>
    </submittedName>
</protein>
<dbReference type="NCBIfam" id="NF041278">
    <property type="entry name" value="CmcJ_NvfI_EfuI"/>
    <property type="match status" value="1"/>
</dbReference>
<organism evidence="2 3">
    <name type="scientific">Rhodotorula diobovata</name>
    <dbReference type="NCBI Taxonomy" id="5288"/>
    <lineage>
        <taxon>Eukaryota</taxon>
        <taxon>Fungi</taxon>
        <taxon>Dikarya</taxon>
        <taxon>Basidiomycota</taxon>
        <taxon>Pucciniomycotina</taxon>
        <taxon>Microbotryomycetes</taxon>
        <taxon>Sporidiobolales</taxon>
        <taxon>Sporidiobolaceae</taxon>
        <taxon>Rhodotorula</taxon>
    </lineage>
</organism>
<dbReference type="PANTHER" id="PTHR34598:SF3">
    <property type="entry name" value="OXIDOREDUCTASE AN1597"/>
    <property type="match status" value="1"/>
</dbReference>
<dbReference type="STRING" id="5288.A0A5C5FMR0"/>
<accession>A0A5C5FMR0</accession>
<keyword evidence="3" id="KW-1185">Reference proteome</keyword>
<evidence type="ECO:0000313" key="3">
    <source>
        <dbReference type="Proteomes" id="UP000311382"/>
    </source>
</evidence>
<comment type="similarity">
    <text evidence="1">Belongs to the asaB hydroxylase/desaturase family.</text>
</comment>
<dbReference type="AlphaFoldDB" id="A0A5C5FMR0"/>
<dbReference type="GO" id="GO:0016491">
    <property type="term" value="F:oxidoreductase activity"/>
    <property type="evidence" value="ECO:0007669"/>
    <property type="project" value="InterPro"/>
</dbReference>
<evidence type="ECO:0000313" key="2">
    <source>
        <dbReference type="EMBL" id="TNY17562.1"/>
    </source>
</evidence>
<dbReference type="Proteomes" id="UP000311382">
    <property type="component" value="Unassembled WGS sequence"/>
</dbReference>
<reference evidence="2 3" key="1">
    <citation type="submission" date="2019-03" db="EMBL/GenBank/DDBJ databases">
        <title>Rhodosporidium diobovatum UCD-FST 08-225 genome sequencing, assembly, and annotation.</title>
        <authorList>
            <person name="Fakankun I.U."/>
            <person name="Fristensky B."/>
            <person name="Levin D.B."/>
        </authorList>
    </citation>
    <scope>NUCLEOTIDE SEQUENCE [LARGE SCALE GENOMIC DNA]</scope>
    <source>
        <strain evidence="2 3">UCD-FST 08-225</strain>
    </source>
</reference>
<proteinExistence type="inferred from homology"/>
<dbReference type="InterPro" id="IPR044053">
    <property type="entry name" value="AsaB-like"/>
</dbReference>
<name>A0A5C5FMR0_9BASI</name>
<comment type="caution">
    <text evidence="2">The sequence shown here is derived from an EMBL/GenBank/DDBJ whole genome shotgun (WGS) entry which is preliminary data.</text>
</comment>
<dbReference type="OrthoDB" id="412788at2759"/>
<evidence type="ECO:0000256" key="1">
    <source>
        <dbReference type="ARBA" id="ARBA00023604"/>
    </source>
</evidence>
<dbReference type="PANTHER" id="PTHR34598">
    <property type="entry name" value="BLL6449 PROTEIN"/>
    <property type="match status" value="1"/>
</dbReference>